<dbReference type="AlphaFoldDB" id="A0A0C9W0Q0"/>
<dbReference type="EMBL" id="KN839887">
    <property type="protein sequence ID" value="KIJ59453.1"/>
    <property type="molecule type" value="Genomic_DNA"/>
</dbReference>
<evidence type="ECO:0000313" key="2">
    <source>
        <dbReference type="EMBL" id="KIJ59453.1"/>
    </source>
</evidence>
<dbReference type="OrthoDB" id="2686745at2759"/>
<accession>A0A0C9W0Q0</accession>
<sequence length="175" mass="19146">MSMTIKAILLFFNDTTAPPPFPPLLTYQLELFSNGHHSSGLLVDEVLSPGSGNLTPAVKVKTDLERPQKPALAPKFKVVTCLLKPTHHLSPYSNKSSSKESEQSSETSSDTESTVSALSEASKIPKPPGEPGQPGRGSYNLKTALDWNHKTYMKFKKFTHHLVDDHLNVMKCSSA</sequence>
<gene>
    <name evidence="2" type="ORF">HYDPIDRAFT_33144</name>
</gene>
<name>A0A0C9W0Q0_9AGAM</name>
<organism evidence="2 3">
    <name type="scientific">Hydnomerulius pinastri MD-312</name>
    <dbReference type="NCBI Taxonomy" id="994086"/>
    <lineage>
        <taxon>Eukaryota</taxon>
        <taxon>Fungi</taxon>
        <taxon>Dikarya</taxon>
        <taxon>Basidiomycota</taxon>
        <taxon>Agaricomycotina</taxon>
        <taxon>Agaricomycetes</taxon>
        <taxon>Agaricomycetidae</taxon>
        <taxon>Boletales</taxon>
        <taxon>Boletales incertae sedis</taxon>
        <taxon>Leucogyrophana</taxon>
    </lineage>
</organism>
<keyword evidence="3" id="KW-1185">Reference proteome</keyword>
<protein>
    <submittedName>
        <fullName evidence="2">Uncharacterized protein</fullName>
    </submittedName>
</protein>
<dbReference type="HOGENOM" id="CLU_065614_1_1_1"/>
<reference evidence="2 3" key="1">
    <citation type="submission" date="2014-04" db="EMBL/GenBank/DDBJ databases">
        <title>Evolutionary Origins and Diversification of the Mycorrhizal Mutualists.</title>
        <authorList>
            <consortium name="DOE Joint Genome Institute"/>
            <consortium name="Mycorrhizal Genomics Consortium"/>
            <person name="Kohler A."/>
            <person name="Kuo A."/>
            <person name="Nagy L.G."/>
            <person name="Floudas D."/>
            <person name="Copeland A."/>
            <person name="Barry K.W."/>
            <person name="Cichocki N."/>
            <person name="Veneault-Fourrey C."/>
            <person name="LaButti K."/>
            <person name="Lindquist E.A."/>
            <person name="Lipzen A."/>
            <person name="Lundell T."/>
            <person name="Morin E."/>
            <person name="Murat C."/>
            <person name="Riley R."/>
            <person name="Ohm R."/>
            <person name="Sun H."/>
            <person name="Tunlid A."/>
            <person name="Henrissat B."/>
            <person name="Grigoriev I.V."/>
            <person name="Hibbett D.S."/>
            <person name="Martin F."/>
        </authorList>
    </citation>
    <scope>NUCLEOTIDE SEQUENCE [LARGE SCALE GENOMIC DNA]</scope>
    <source>
        <strain evidence="2 3">MD-312</strain>
    </source>
</reference>
<feature type="compositionally biased region" description="Low complexity" evidence="1">
    <location>
        <begin position="104"/>
        <end position="116"/>
    </location>
</feature>
<feature type="region of interest" description="Disordered" evidence="1">
    <location>
        <begin position="87"/>
        <end position="139"/>
    </location>
</feature>
<dbReference type="Proteomes" id="UP000053820">
    <property type="component" value="Unassembled WGS sequence"/>
</dbReference>
<evidence type="ECO:0000313" key="3">
    <source>
        <dbReference type="Proteomes" id="UP000053820"/>
    </source>
</evidence>
<evidence type="ECO:0000256" key="1">
    <source>
        <dbReference type="SAM" id="MobiDB-lite"/>
    </source>
</evidence>
<proteinExistence type="predicted"/>